<evidence type="ECO:0000313" key="2">
    <source>
        <dbReference type="Proteomes" id="UP000462760"/>
    </source>
</evidence>
<dbReference type="RefSeq" id="WP_154484879.1">
    <property type="nucleotide sequence ID" value="NZ_VULR01000019.1"/>
</dbReference>
<reference evidence="1 2" key="1">
    <citation type="submission" date="2019-08" db="EMBL/GenBank/DDBJ databases">
        <title>In-depth cultivation of the pig gut microbiome towards novel bacterial diversity and tailored functional studies.</title>
        <authorList>
            <person name="Wylensek D."/>
            <person name="Hitch T.C.A."/>
            <person name="Clavel T."/>
        </authorList>
    </citation>
    <scope>NUCLEOTIDE SEQUENCE [LARGE SCALE GENOMIC DNA]</scope>
    <source>
        <strain evidence="1 2">Med78-601-WT-4W-RMD-3</strain>
    </source>
</reference>
<dbReference type="AlphaFoldDB" id="A0A844FJZ0"/>
<gene>
    <name evidence="1" type="ORF">FYJ27_10870</name>
</gene>
<organism evidence="1 2">
    <name type="scientific">Anaerosalibacter bizertensis</name>
    <dbReference type="NCBI Taxonomy" id="932217"/>
    <lineage>
        <taxon>Bacteria</taxon>
        <taxon>Bacillati</taxon>
        <taxon>Bacillota</taxon>
        <taxon>Tissierellia</taxon>
        <taxon>Tissierellales</taxon>
        <taxon>Sporanaerobacteraceae</taxon>
        <taxon>Anaerosalibacter</taxon>
    </lineage>
</organism>
<name>A0A844FJZ0_9FIRM</name>
<dbReference type="NCBIfam" id="NF046065">
    <property type="entry name" value="MtxRegRemB"/>
    <property type="match status" value="1"/>
</dbReference>
<dbReference type="EMBL" id="VULR01000019">
    <property type="protein sequence ID" value="MSS44206.1"/>
    <property type="molecule type" value="Genomic_DNA"/>
</dbReference>
<dbReference type="InterPro" id="IPR007169">
    <property type="entry name" value="RemA-like"/>
</dbReference>
<dbReference type="Pfam" id="PF04025">
    <property type="entry name" value="RemA-like"/>
    <property type="match status" value="1"/>
</dbReference>
<comment type="caution">
    <text evidence="1">The sequence shown here is derived from an EMBL/GenBank/DDBJ whole genome shotgun (WGS) entry which is preliminary data.</text>
</comment>
<protein>
    <submittedName>
        <fullName evidence="1">DUF370 domain-containing protein</fullName>
    </submittedName>
</protein>
<dbReference type="OrthoDB" id="9811390at2"/>
<evidence type="ECO:0000313" key="1">
    <source>
        <dbReference type="EMBL" id="MSS44206.1"/>
    </source>
</evidence>
<dbReference type="Proteomes" id="UP000462760">
    <property type="component" value="Unassembled WGS sequence"/>
</dbReference>
<proteinExistence type="predicted"/>
<sequence length="90" mass="10484">MFLHIGKNLTIPVNKIIAIVDKETSLYSYDTKMFIDIMKKKGNIYNPDQIDEKEIKTYIITDNNIYTSNISSSTLFKRNNKMKKSANNFI</sequence>
<accession>A0A844FJZ0</accession>